<dbReference type="PANTHER" id="PTHR12258:SF5">
    <property type="entry name" value="BCDNA.GH02250-RELATED"/>
    <property type="match status" value="1"/>
</dbReference>
<organism evidence="5 6">
    <name type="scientific">Laodelphax striatellus</name>
    <name type="common">Small brown planthopper</name>
    <name type="synonym">Delphax striatella</name>
    <dbReference type="NCBI Taxonomy" id="195883"/>
    <lineage>
        <taxon>Eukaryota</taxon>
        <taxon>Metazoa</taxon>
        <taxon>Ecdysozoa</taxon>
        <taxon>Arthropoda</taxon>
        <taxon>Hexapoda</taxon>
        <taxon>Insecta</taxon>
        <taxon>Pterygota</taxon>
        <taxon>Neoptera</taxon>
        <taxon>Paraneoptera</taxon>
        <taxon>Hemiptera</taxon>
        <taxon>Auchenorrhyncha</taxon>
        <taxon>Fulgoroidea</taxon>
        <taxon>Delphacidae</taxon>
        <taxon>Criomorphinae</taxon>
        <taxon>Laodelphax</taxon>
    </lineage>
</organism>
<protein>
    <submittedName>
        <fullName evidence="5">Uncharacterized protein</fullName>
    </submittedName>
</protein>
<evidence type="ECO:0000256" key="2">
    <source>
        <dbReference type="ARBA" id="ARBA00010971"/>
    </source>
</evidence>
<dbReference type="FunCoup" id="A0A482WMA4">
    <property type="interactions" value="1196"/>
</dbReference>
<evidence type="ECO:0000313" key="6">
    <source>
        <dbReference type="Proteomes" id="UP000291343"/>
    </source>
</evidence>
<evidence type="ECO:0000256" key="3">
    <source>
        <dbReference type="ARBA" id="ARBA00022782"/>
    </source>
</evidence>
<dbReference type="GO" id="GO:0005829">
    <property type="term" value="C:cytosol"/>
    <property type="evidence" value="ECO:0007669"/>
    <property type="project" value="TreeGrafter"/>
</dbReference>
<evidence type="ECO:0000256" key="4">
    <source>
        <dbReference type="ARBA" id="ARBA00022928"/>
    </source>
</evidence>
<dbReference type="AlphaFoldDB" id="A0A482WMA4"/>
<proteinExistence type="inferred from homology"/>
<dbReference type="Gene3D" id="3.50.20.20">
    <property type="entry name" value="Janus/Ocnus"/>
    <property type="match status" value="1"/>
</dbReference>
<dbReference type="SUPFAM" id="SSF143724">
    <property type="entry name" value="PHP14-like"/>
    <property type="match status" value="1"/>
</dbReference>
<dbReference type="EMBL" id="QKKF02030803">
    <property type="protein sequence ID" value="RZF34657.1"/>
    <property type="molecule type" value="Genomic_DNA"/>
</dbReference>
<dbReference type="InterPro" id="IPR038596">
    <property type="entry name" value="Janus_sf"/>
</dbReference>
<dbReference type="STRING" id="195883.A0A482WMA4"/>
<dbReference type="InParanoid" id="A0A482WMA4"/>
<reference evidence="5 6" key="1">
    <citation type="journal article" date="2017" name="Gigascience">
        <title>Genome sequence of the small brown planthopper, Laodelphax striatellus.</title>
        <authorList>
            <person name="Zhu J."/>
            <person name="Jiang F."/>
            <person name="Wang X."/>
            <person name="Yang P."/>
            <person name="Bao Y."/>
            <person name="Zhao W."/>
            <person name="Wang W."/>
            <person name="Lu H."/>
            <person name="Wang Q."/>
            <person name="Cui N."/>
            <person name="Li J."/>
            <person name="Chen X."/>
            <person name="Luo L."/>
            <person name="Yu J."/>
            <person name="Kang L."/>
            <person name="Cui F."/>
        </authorList>
    </citation>
    <scope>NUCLEOTIDE SEQUENCE [LARGE SCALE GENOMIC DNA]</scope>
    <source>
        <strain evidence="5">Lst14</strain>
    </source>
</reference>
<keyword evidence="4" id="KW-0726">Sexual differentiation</keyword>
<dbReference type="OrthoDB" id="10249612at2759"/>
<dbReference type="SMR" id="A0A482WMA4"/>
<dbReference type="PANTHER" id="PTHR12258">
    <property type="entry name" value="JANUS-A/JANUS-B"/>
    <property type="match status" value="1"/>
</dbReference>
<comment type="caution">
    <text evidence="5">The sequence shown here is derived from an EMBL/GenBank/DDBJ whole genome shotgun (WGS) entry which is preliminary data.</text>
</comment>
<sequence>MFSSTQLLSAAVELQIHHQHQTNSQILCIIIALQALTISNHCLKVQAKQLKPLGLECECEGGGRIKHDRDERRLLVYGYSQGFGRAQHQLAVDLLKVTYPDYEVTWTNDGY</sequence>
<keyword evidence="6" id="KW-1185">Reference proteome</keyword>
<keyword evidence="3" id="KW-0221">Differentiation</keyword>
<gene>
    <name evidence="5" type="ORF">LSTR_LSTR010822</name>
</gene>
<accession>A0A482WMA4</accession>
<dbReference type="GO" id="GO:0101006">
    <property type="term" value="F:protein histidine phosphatase activity"/>
    <property type="evidence" value="ECO:0007669"/>
    <property type="project" value="TreeGrafter"/>
</dbReference>
<comment type="function">
    <text evidence="1">JanA and janB regulate somatic sex differentiation.</text>
</comment>
<dbReference type="InterPro" id="IPR007702">
    <property type="entry name" value="Janus"/>
</dbReference>
<dbReference type="GO" id="GO:0030154">
    <property type="term" value="P:cell differentiation"/>
    <property type="evidence" value="ECO:0007669"/>
    <property type="project" value="UniProtKB-KW"/>
</dbReference>
<dbReference type="Proteomes" id="UP000291343">
    <property type="component" value="Unassembled WGS sequence"/>
</dbReference>
<dbReference type="GO" id="GO:0007548">
    <property type="term" value="P:sex differentiation"/>
    <property type="evidence" value="ECO:0007669"/>
    <property type="project" value="UniProtKB-KW"/>
</dbReference>
<evidence type="ECO:0000313" key="5">
    <source>
        <dbReference type="EMBL" id="RZF34657.1"/>
    </source>
</evidence>
<dbReference type="Pfam" id="PF05005">
    <property type="entry name" value="Ocnus"/>
    <property type="match status" value="1"/>
</dbReference>
<comment type="similarity">
    <text evidence="2">Belongs to the janus family.</text>
</comment>
<name>A0A482WMA4_LAOST</name>
<evidence type="ECO:0000256" key="1">
    <source>
        <dbReference type="ARBA" id="ARBA00002508"/>
    </source>
</evidence>